<protein>
    <recommendedName>
        <fullName evidence="3">DUF1800 domain-containing protein</fullName>
    </recommendedName>
</protein>
<name>A0A2S7KKW4_9FLAO</name>
<evidence type="ECO:0000313" key="2">
    <source>
        <dbReference type="Proteomes" id="UP000239522"/>
    </source>
</evidence>
<evidence type="ECO:0008006" key="3">
    <source>
        <dbReference type="Google" id="ProtNLM"/>
    </source>
</evidence>
<sequence>MPNLDTFSGNWTEKEARHLLKRSSFGVTQNLVTTSVSLGLSGTIEKLFEENPLPEPPLKYLLDGVGNDEINDPGANYGETWVTSPPYPEVATTQERTRIYNSRNRSMYAWSFLQMQNAEISIREKLTLFWHNHFVSENSNPHREYYYTDVLRRNSLKNFKELVKQITVDPNMLIYLSGSQNTESAPNENYARELLELFTIGKGQAFGNGDYTNYTEDDVIAIAQVLTGWRVRGVQQTEALTSWFSNFNHAKGNKNLSHRFNNAVISENGANEYKDLIDIIFKQDECSRFISRQFYIWFINSELSAEIETNIIEPLAKIIRDNNYDIVPALKVLLSSEHFFENTFCMVKSPIDLMLSATKSLLFSAPKTSVNDEYNFAYVLYLAATDLNQSYLHHPDVAGWKAYYQEPLFYKSWINSYLLPKRLDYCRIIVSGGDLIIDEKKYTVPPLVPVLLIASRITNAQDPTILITELSNQLFNYPITESQITTLKDILIPGLPDFEWTVEYSNYINNPSDNAMRISVDNKLRNLIAVMVQMSEFQIM</sequence>
<gene>
    <name evidence="1" type="ORF">BST83_18285</name>
</gene>
<proteinExistence type="predicted"/>
<comment type="caution">
    <text evidence="1">The sequence shown here is derived from an EMBL/GenBank/DDBJ whole genome shotgun (WGS) entry which is preliminary data.</text>
</comment>
<reference evidence="1 2" key="1">
    <citation type="submission" date="2016-11" db="EMBL/GenBank/DDBJ databases">
        <title>Trade-off between light-utilization and light-protection in marine flavobacteria.</title>
        <authorList>
            <person name="Kumagai Y."/>
        </authorList>
    </citation>
    <scope>NUCLEOTIDE SEQUENCE [LARGE SCALE GENOMIC DNA]</scope>
    <source>
        <strain evidence="1 2">ATCC 700397</strain>
    </source>
</reference>
<dbReference type="Proteomes" id="UP000239522">
    <property type="component" value="Unassembled WGS sequence"/>
</dbReference>
<organism evidence="1 2">
    <name type="scientific">Polaribacter filamentus</name>
    <dbReference type="NCBI Taxonomy" id="53483"/>
    <lineage>
        <taxon>Bacteria</taxon>
        <taxon>Pseudomonadati</taxon>
        <taxon>Bacteroidota</taxon>
        <taxon>Flavobacteriia</taxon>
        <taxon>Flavobacteriales</taxon>
        <taxon>Flavobacteriaceae</taxon>
    </lineage>
</organism>
<dbReference type="OrthoDB" id="9772295at2"/>
<evidence type="ECO:0000313" key="1">
    <source>
        <dbReference type="EMBL" id="PQB03257.1"/>
    </source>
</evidence>
<dbReference type="EMBL" id="MQUA01000014">
    <property type="protein sequence ID" value="PQB03257.1"/>
    <property type="molecule type" value="Genomic_DNA"/>
</dbReference>
<dbReference type="Pfam" id="PF08811">
    <property type="entry name" value="DUF1800"/>
    <property type="match status" value="1"/>
</dbReference>
<dbReference type="AlphaFoldDB" id="A0A2S7KKW4"/>
<accession>A0A2S7KKW4</accession>
<dbReference type="RefSeq" id="WP_104811183.1">
    <property type="nucleotide sequence ID" value="NZ_MQUA01000014.1"/>
</dbReference>
<keyword evidence="2" id="KW-1185">Reference proteome</keyword>
<dbReference type="InterPro" id="IPR014917">
    <property type="entry name" value="DUF1800"/>
</dbReference>